<keyword evidence="7 13" id="KW-1133">Transmembrane helix</keyword>
<feature type="transmembrane region" description="Helical" evidence="13">
    <location>
        <begin position="6"/>
        <end position="29"/>
    </location>
</feature>
<evidence type="ECO:0000256" key="10">
    <source>
        <dbReference type="ARBA" id="ARBA00023033"/>
    </source>
</evidence>
<dbReference type="Proteomes" id="UP000283841">
    <property type="component" value="Unassembled WGS sequence"/>
</dbReference>
<comment type="cofactor">
    <cofactor evidence="1 12">
        <name>heme</name>
        <dbReference type="ChEBI" id="CHEBI:30413"/>
    </cofactor>
</comment>
<feature type="binding site" description="axial binding residue" evidence="12">
    <location>
        <position position="447"/>
    </location>
    <ligand>
        <name>heme</name>
        <dbReference type="ChEBI" id="CHEBI:30413"/>
    </ligand>
    <ligandPart>
        <name>Fe</name>
        <dbReference type="ChEBI" id="CHEBI:18248"/>
    </ligandPart>
</feature>
<dbReference type="STRING" id="264951.A0A443I3Y9"/>
<keyword evidence="11 13" id="KW-0472">Membrane</keyword>
<dbReference type="InterPro" id="IPR001128">
    <property type="entry name" value="Cyt_P450"/>
</dbReference>
<dbReference type="FunFam" id="1.10.630.10:FF:000069">
    <property type="entry name" value="Cytochrome P450, putative (Eurofung)"/>
    <property type="match status" value="1"/>
</dbReference>
<protein>
    <submittedName>
        <fullName evidence="14">Putative cytochrome P450</fullName>
    </submittedName>
</protein>
<gene>
    <name evidence="14" type="ORF">C8Q69DRAFT_183542</name>
</gene>
<keyword evidence="6 12" id="KW-0479">Metal-binding</keyword>
<dbReference type="GO" id="GO:0016020">
    <property type="term" value="C:membrane"/>
    <property type="evidence" value="ECO:0007669"/>
    <property type="project" value="UniProtKB-SubCell"/>
</dbReference>
<comment type="caution">
    <text evidence="14">The sequence shown here is derived from an EMBL/GenBank/DDBJ whole genome shotgun (WGS) entry which is preliminary data.</text>
</comment>
<sequence>MDLLPVPLAVLIPAGILAYVIGGAIYRLYFHPLSKFPGPKLAAVTHLFEFYFNLVKGGMFIWEIERMHQQYGPIVRITPHELHIKDPQFYDEIYAPGSRKREKYIGFVAHFGTPQSMVTTINHDHHRLRRGLLNSYFSKRSVMRLEPLIQGNIDKLSKRLETASKTGAVIRLDAAFTALTMDIITHYSYGKSYNYLDEDDFKLSWKEAVLEASANGAMLRHFPSVLTVSKSIPPWLLKKLDPQAAVLLEIQHMVRKQSLESLESFEKADNKGSQATAFDALCDPNLPPEERTIDRLQDEGQILLAAGSETTAKTLTTIAFYLLNDRALLSKLREELKKVMPTPLSTASWTELEQLPYLGAVINEGLRLSYGVTTRLPRVAPTEALKYKDWVIPPGTPVSESSYFVHMDPSIFPNPESFDPERWIRAAEKGERLDRFIVSFTKGSRQCLGINLAYAELFLTVAGIFRRFDMELHDTTVDDVRLVRDRFFGASRDGSMGVRASISGTINS</sequence>
<evidence type="ECO:0000256" key="9">
    <source>
        <dbReference type="ARBA" id="ARBA00023004"/>
    </source>
</evidence>
<evidence type="ECO:0000256" key="5">
    <source>
        <dbReference type="ARBA" id="ARBA00022692"/>
    </source>
</evidence>
<evidence type="ECO:0000256" key="7">
    <source>
        <dbReference type="ARBA" id="ARBA00022989"/>
    </source>
</evidence>
<dbReference type="PRINTS" id="PR00385">
    <property type="entry name" value="P450"/>
</dbReference>
<evidence type="ECO:0000313" key="15">
    <source>
        <dbReference type="Proteomes" id="UP000283841"/>
    </source>
</evidence>
<evidence type="ECO:0000256" key="4">
    <source>
        <dbReference type="ARBA" id="ARBA00022617"/>
    </source>
</evidence>
<dbReference type="GO" id="GO:0004497">
    <property type="term" value="F:monooxygenase activity"/>
    <property type="evidence" value="ECO:0007669"/>
    <property type="project" value="UniProtKB-KW"/>
</dbReference>
<keyword evidence="5 13" id="KW-0812">Transmembrane</keyword>
<keyword evidence="9 12" id="KW-0408">Iron</keyword>
<evidence type="ECO:0000256" key="3">
    <source>
        <dbReference type="ARBA" id="ARBA00010617"/>
    </source>
</evidence>
<dbReference type="PANTHER" id="PTHR24305:SF157">
    <property type="entry name" value="N-ACETYLTRYPTOPHAN 6-HYDROXYLASE IVOC-RELATED"/>
    <property type="match status" value="1"/>
</dbReference>
<dbReference type="VEuPathDB" id="FungiDB:C8Q69DRAFT_183542"/>
<dbReference type="GO" id="GO:0005506">
    <property type="term" value="F:iron ion binding"/>
    <property type="evidence" value="ECO:0007669"/>
    <property type="project" value="InterPro"/>
</dbReference>
<dbReference type="InterPro" id="IPR002401">
    <property type="entry name" value="Cyt_P450_E_grp-I"/>
</dbReference>
<dbReference type="Pfam" id="PF00067">
    <property type="entry name" value="p450"/>
    <property type="match status" value="1"/>
</dbReference>
<dbReference type="AlphaFoldDB" id="A0A443I3Y9"/>
<organism evidence="14 15">
    <name type="scientific">Byssochlamys spectabilis</name>
    <name type="common">Paecilomyces variotii</name>
    <dbReference type="NCBI Taxonomy" id="264951"/>
    <lineage>
        <taxon>Eukaryota</taxon>
        <taxon>Fungi</taxon>
        <taxon>Dikarya</taxon>
        <taxon>Ascomycota</taxon>
        <taxon>Pezizomycotina</taxon>
        <taxon>Eurotiomycetes</taxon>
        <taxon>Eurotiomycetidae</taxon>
        <taxon>Eurotiales</taxon>
        <taxon>Thermoascaceae</taxon>
        <taxon>Paecilomyces</taxon>
    </lineage>
</organism>
<dbReference type="GO" id="GO:0016705">
    <property type="term" value="F:oxidoreductase activity, acting on paired donors, with incorporation or reduction of molecular oxygen"/>
    <property type="evidence" value="ECO:0007669"/>
    <property type="project" value="InterPro"/>
</dbReference>
<keyword evidence="4 12" id="KW-0349">Heme</keyword>
<evidence type="ECO:0000256" key="2">
    <source>
        <dbReference type="ARBA" id="ARBA00004167"/>
    </source>
</evidence>
<comment type="subcellular location">
    <subcellularLocation>
        <location evidence="2">Membrane</location>
        <topology evidence="2">Single-pass membrane protein</topology>
    </subcellularLocation>
</comment>
<reference evidence="14 15" key="1">
    <citation type="journal article" date="2018" name="Front. Microbiol.">
        <title>Genomic and genetic insights into a cosmopolitan fungus, Paecilomyces variotii (Eurotiales).</title>
        <authorList>
            <person name="Urquhart A.S."/>
            <person name="Mondo S.J."/>
            <person name="Makela M.R."/>
            <person name="Hane J.K."/>
            <person name="Wiebenga A."/>
            <person name="He G."/>
            <person name="Mihaltcheva S."/>
            <person name="Pangilinan J."/>
            <person name="Lipzen A."/>
            <person name="Barry K."/>
            <person name="de Vries R.P."/>
            <person name="Grigoriev I.V."/>
            <person name="Idnurm A."/>
        </authorList>
    </citation>
    <scope>NUCLEOTIDE SEQUENCE [LARGE SCALE GENOMIC DNA]</scope>
    <source>
        <strain evidence="14 15">CBS 101075</strain>
    </source>
</reference>
<dbReference type="SUPFAM" id="SSF48264">
    <property type="entry name" value="Cytochrome P450"/>
    <property type="match status" value="1"/>
</dbReference>
<evidence type="ECO:0000256" key="8">
    <source>
        <dbReference type="ARBA" id="ARBA00023002"/>
    </source>
</evidence>
<dbReference type="InterPro" id="IPR036396">
    <property type="entry name" value="Cyt_P450_sf"/>
</dbReference>
<keyword evidence="10" id="KW-0503">Monooxygenase</keyword>
<evidence type="ECO:0000313" key="14">
    <source>
        <dbReference type="EMBL" id="RWQ98782.1"/>
    </source>
</evidence>
<keyword evidence="8" id="KW-0560">Oxidoreductase</keyword>
<dbReference type="CDD" id="cd11062">
    <property type="entry name" value="CYP58-like"/>
    <property type="match status" value="1"/>
</dbReference>
<accession>A0A443I3Y9</accession>
<name>A0A443I3Y9_BYSSP</name>
<dbReference type="RefSeq" id="XP_028488427.1">
    <property type="nucleotide sequence ID" value="XM_028625898.1"/>
</dbReference>
<evidence type="ECO:0000256" key="1">
    <source>
        <dbReference type="ARBA" id="ARBA00001971"/>
    </source>
</evidence>
<comment type="similarity">
    <text evidence="3">Belongs to the cytochrome P450 family.</text>
</comment>
<dbReference type="InterPro" id="IPR050121">
    <property type="entry name" value="Cytochrome_P450_monoxygenase"/>
</dbReference>
<keyword evidence="15" id="KW-1185">Reference proteome</keyword>
<evidence type="ECO:0000256" key="12">
    <source>
        <dbReference type="PIRSR" id="PIRSR602401-1"/>
    </source>
</evidence>
<evidence type="ECO:0000256" key="11">
    <source>
        <dbReference type="ARBA" id="ARBA00023136"/>
    </source>
</evidence>
<evidence type="ECO:0000256" key="13">
    <source>
        <dbReference type="SAM" id="Phobius"/>
    </source>
</evidence>
<evidence type="ECO:0000256" key="6">
    <source>
        <dbReference type="ARBA" id="ARBA00022723"/>
    </source>
</evidence>
<dbReference type="Gene3D" id="1.10.630.10">
    <property type="entry name" value="Cytochrome P450"/>
    <property type="match status" value="1"/>
</dbReference>
<dbReference type="GO" id="GO:0020037">
    <property type="term" value="F:heme binding"/>
    <property type="evidence" value="ECO:0007669"/>
    <property type="project" value="InterPro"/>
</dbReference>
<dbReference type="PRINTS" id="PR00463">
    <property type="entry name" value="EP450I"/>
</dbReference>
<dbReference type="GeneID" id="39595175"/>
<proteinExistence type="inferred from homology"/>
<dbReference type="PANTHER" id="PTHR24305">
    <property type="entry name" value="CYTOCHROME P450"/>
    <property type="match status" value="1"/>
</dbReference>
<dbReference type="EMBL" id="RCNU01000002">
    <property type="protein sequence ID" value="RWQ98782.1"/>
    <property type="molecule type" value="Genomic_DNA"/>
</dbReference>